<keyword evidence="1" id="KW-0678">Repressor</keyword>
<sequence>MTRAEAGRIRRPAAARREQILSVAADAFALAGFRGTSLAEVAARVGVSQPGLLHHFGSKEVLILAVLQQRDLQDEQFVETQFKGVDATTREWLMAFCRRNETQPGLVRLFTVQAAESLDPAHPAHEFFLERNRRVRNRIERLVTRDQEKGLVPAGLDPAAVATELVAVMNGLQLQWLRDPSVDMCGIFEASLRRLGTRGGSRVKDGDAGLSPGAESAE</sequence>
<evidence type="ECO:0000256" key="2">
    <source>
        <dbReference type="ARBA" id="ARBA00023015"/>
    </source>
</evidence>
<dbReference type="Proteomes" id="UP001519332">
    <property type="component" value="Unassembled WGS sequence"/>
</dbReference>
<dbReference type="Gene3D" id="1.10.357.10">
    <property type="entry name" value="Tetracycline Repressor, domain 2"/>
    <property type="match status" value="1"/>
</dbReference>
<dbReference type="EMBL" id="JAGINW010000001">
    <property type="protein sequence ID" value="MBP2327925.1"/>
    <property type="molecule type" value="Genomic_DNA"/>
</dbReference>
<evidence type="ECO:0000256" key="5">
    <source>
        <dbReference type="PROSITE-ProRule" id="PRU00335"/>
    </source>
</evidence>
<dbReference type="PANTHER" id="PTHR47506:SF6">
    <property type="entry name" value="HTH-TYPE TRANSCRIPTIONAL REPRESSOR NEMR"/>
    <property type="match status" value="1"/>
</dbReference>
<dbReference type="RefSeq" id="WP_209645018.1">
    <property type="nucleotide sequence ID" value="NZ_JAGINW010000001.1"/>
</dbReference>
<gene>
    <name evidence="8" type="ORF">JOF56_008310</name>
</gene>
<keyword evidence="9" id="KW-1185">Reference proteome</keyword>
<keyword evidence="3 5" id="KW-0238">DNA-binding</keyword>
<dbReference type="InterPro" id="IPR009057">
    <property type="entry name" value="Homeodomain-like_sf"/>
</dbReference>
<evidence type="ECO:0000256" key="6">
    <source>
        <dbReference type="SAM" id="MobiDB-lite"/>
    </source>
</evidence>
<evidence type="ECO:0000256" key="1">
    <source>
        <dbReference type="ARBA" id="ARBA00022491"/>
    </source>
</evidence>
<proteinExistence type="predicted"/>
<dbReference type="Pfam" id="PF00440">
    <property type="entry name" value="TetR_N"/>
    <property type="match status" value="1"/>
</dbReference>
<evidence type="ECO:0000256" key="4">
    <source>
        <dbReference type="ARBA" id="ARBA00023163"/>
    </source>
</evidence>
<dbReference type="Pfam" id="PF13977">
    <property type="entry name" value="TetR_C_6"/>
    <property type="match status" value="1"/>
</dbReference>
<dbReference type="PRINTS" id="PR00455">
    <property type="entry name" value="HTHTETR"/>
</dbReference>
<dbReference type="PROSITE" id="PS50977">
    <property type="entry name" value="HTH_TETR_2"/>
    <property type="match status" value="1"/>
</dbReference>
<keyword evidence="2" id="KW-0805">Transcription regulation</keyword>
<comment type="caution">
    <text evidence="8">The sequence shown here is derived from an EMBL/GenBank/DDBJ whole genome shotgun (WGS) entry which is preliminary data.</text>
</comment>
<evidence type="ECO:0000259" key="7">
    <source>
        <dbReference type="PROSITE" id="PS50977"/>
    </source>
</evidence>
<name>A0ABS4TU64_9PSEU</name>
<dbReference type="SUPFAM" id="SSF46689">
    <property type="entry name" value="Homeodomain-like"/>
    <property type="match status" value="1"/>
</dbReference>
<organism evidence="8 9">
    <name type="scientific">Kibdelosporangium banguiense</name>
    <dbReference type="NCBI Taxonomy" id="1365924"/>
    <lineage>
        <taxon>Bacteria</taxon>
        <taxon>Bacillati</taxon>
        <taxon>Actinomycetota</taxon>
        <taxon>Actinomycetes</taxon>
        <taxon>Pseudonocardiales</taxon>
        <taxon>Pseudonocardiaceae</taxon>
        <taxon>Kibdelosporangium</taxon>
    </lineage>
</organism>
<dbReference type="InterPro" id="IPR039538">
    <property type="entry name" value="BetI_C"/>
</dbReference>
<protein>
    <submittedName>
        <fullName evidence="8">AcrR family transcriptional regulator</fullName>
    </submittedName>
</protein>
<evidence type="ECO:0000313" key="8">
    <source>
        <dbReference type="EMBL" id="MBP2327925.1"/>
    </source>
</evidence>
<feature type="region of interest" description="Disordered" evidence="6">
    <location>
        <begin position="197"/>
        <end position="218"/>
    </location>
</feature>
<accession>A0ABS4TU64</accession>
<evidence type="ECO:0000313" key="9">
    <source>
        <dbReference type="Proteomes" id="UP001519332"/>
    </source>
</evidence>
<dbReference type="PANTHER" id="PTHR47506">
    <property type="entry name" value="TRANSCRIPTIONAL REGULATORY PROTEIN"/>
    <property type="match status" value="1"/>
</dbReference>
<dbReference type="SUPFAM" id="SSF48498">
    <property type="entry name" value="Tetracyclin repressor-like, C-terminal domain"/>
    <property type="match status" value="1"/>
</dbReference>
<keyword evidence="4" id="KW-0804">Transcription</keyword>
<evidence type="ECO:0000256" key="3">
    <source>
        <dbReference type="ARBA" id="ARBA00023125"/>
    </source>
</evidence>
<feature type="domain" description="HTH tetR-type" evidence="7">
    <location>
        <begin position="14"/>
        <end position="74"/>
    </location>
</feature>
<reference evidence="8 9" key="1">
    <citation type="submission" date="2021-03" db="EMBL/GenBank/DDBJ databases">
        <title>Sequencing the genomes of 1000 actinobacteria strains.</title>
        <authorList>
            <person name="Klenk H.-P."/>
        </authorList>
    </citation>
    <scope>NUCLEOTIDE SEQUENCE [LARGE SCALE GENOMIC DNA]</scope>
    <source>
        <strain evidence="8 9">DSM 46670</strain>
    </source>
</reference>
<dbReference type="InterPro" id="IPR001647">
    <property type="entry name" value="HTH_TetR"/>
</dbReference>
<dbReference type="InterPro" id="IPR036271">
    <property type="entry name" value="Tet_transcr_reg_TetR-rel_C_sf"/>
</dbReference>
<feature type="DNA-binding region" description="H-T-H motif" evidence="5">
    <location>
        <begin position="37"/>
        <end position="56"/>
    </location>
</feature>